<feature type="domain" description="FeoB-type G" evidence="14">
    <location>
        <begin position="3"/>
        <end position="166"/>
    </location>
</feature>
<dbReference type="InterPro" id="IPR011642">
    <property type="entry name" value="Gate_dom"/>
</dbReference>
<comment type="subcellular location">
    <subcellularLocation>
        <location evidence="13">Cell inner membrane</location>
        <topology evidence="13">Multi-pass membrane protein</topology>
    </subcellularLocation>
    <subcellularLocation>
        <location evidence="1">Cell membrane</location>
        <topology evidence="1">Multi-pass membrane protein</topology>
    </subcellularLocation>
</comment>
<comment type="similarity">
    <text evidence="13">Belongs to the TRAFAC class TrmE-Era-EngA-EngB-Septin-like GTPase superfamily. FeoB GTPase (TC 9.A.8) family.</text>
</comment>
<keyword evidence="7 13" id="KW-1133">Transmembrane helix</keyword>
<evidence type="ECO:0000256" key="5">
    <source>
        <dbReference type="ARBA" id="ARBA00022692"/>
    </source>
</evidence>
<dbReference type="Pfam" id="PF07670">
    <property type="entry name" value="Gate"/>
    <property type="match status" value="2"/>
</dbReference>
<keyword evidence="9" id="KW-0406">Ion transport</keyword>
<evidence type="ECO:0000256" key="10">
    <source>
        <dbReference type="ARBA" id="ARBA00023134"/>
    </source>
</evidence>
<evidence type="ECO:0000256" key="1">
    <source>
        <dbReference type="ARBA" id="ARBA00004651"/>
    </source>
</evidence>
<dbReference type="PANTHER" id="PTHR43185">
    <property type="entry name" value="FERROUS IRON TRANSPORT PROTEIN B"/>
    <property type="match status" value="1"/>
</dbReference>
<evidence type="ECO:0000256" key="3">
    <source>
        <dbReference type="ARBA" id="ARBA00022475"/>
    </source>
</evidence>
<dbReference type="Proteomes" id="UP001595791">
    <property type="component" value="Unassembled WGS sequence"/>
</dbReference>
<feature type="transmembrane region" description="Helical" evidence="13">
    <location>
        <begin position="438"/>
        <end position="458"/>
    </location>
</feature>
<evidence type="ECO:0000256" key="11">
    <source>
        <dbReference type="ARBA" id="ARBA00023136"/>
    </source>
</evidence>
<accession>A0ABV8MNZ3</accession>
<evidence type="ECO:0000256" key="4">
    <source>
        <dbReference type="ARBA" id="ARBA00022496"/>
    </source>
</evidence>
<dbReference type="InterPro" id="IPR050860">
    <property type="entry name" value="FeoB_GTPase"/>
</dbReference>
<evidence type="ECO:0000256" key="8">
    <source>
        <dbReference type="ARBA" id="ARBA00023004"/>
    </source>
</evidence>
<dbReference type="InterPro" id="IPR011640">
    <property type="entry name" value="Fe2_transport_prot_B_C"/>
</dbReference>
<feature type="transmembrane region" description="Helical" evidence="13">
    <location>
        <begin position="705"/>
        <end position="726"/>
    </location>
</feature>
<dbReference type="SUPFAM" id="SSF52540">
    <property type="entry name" value="P-loop containing nucleoside triphosphate hydrolases"/>
    <property type="match status" value="1"/>
</dbReference>
<keyword evidence="2 13" id="KW-0813">Transport</keyword>
<keyword evidence="16" id="KW-1185">Reference proteome</keyword>
<organism evidence="15 16">
    <name type="scientific">Chitinimonas lacunae</name>
    <dbReference type="NCBI Taxonomy" id="1963018"/>
    <lineage>
        <taxon>Bacteria</taxon>
        <taxon>Pseudomonadati</taxon>
        <taxon>Pseudomonadota</taxon>
        <taxon>Betaproteobacteria</taxon>
        <taxon>Neisseriales</taxon>
        <taxon>Chitinibacteraceae</taxon>
        <taxon>Chitinimonas</taxon>
    </lineage>
</organism>
<evidence type="ECO:0000256" key="12">
    <source>
        <dbReference type="NCBIfam" id="TIGR00437"/>
    </source>
</evidence>
<dbReference type="InterPro" id="IPR030389">
    <property type="entry name" value="G_FEOB_dom"/>
</dbReference>
<keyword evidence="3" id="KW-1003">Cell membrane</keyword>
<dbReference type="RefSeq" id="WP_378162369.1">
    <property type="nucleotide sequence ID" value="NZ_JBHSBU010000001.1"/>
</dbReference>
<name>A0ABV8MNZ3_9NEIS</name>
<feature type="transmembrane region" description="Helical" evidence="13">
    <location>
        <begin position="493"/>
        <end position="515"/>
    </location>
</feature>
<dbReference type="PRINTS" id="PR00326">
    <property type="entry name" value="GTP1OBG"/>
</dbReference>
<dbReference type="InterPro" id="IPR027417">
    <property type="entry name" value="P-loop_NTPase"/>
</dbReference>
<feature type="transmembrane region" description="Helical" evidence="13">
    <location>
        <begin position="267"/>
        <end position="285"/>
    </location>
</feature>
<keyword evidence="10 13" id="KW-0342">GTP-binding</keyword>
<comment type="caution">
    <text evidence="15">The sequence shown here is derived from an EMBL/GenBank/DDBJ whole genome shotgun (WGS) entry which is preliminary data.</text>
</comment>
<dbReference type="Pfam" id="PF02421">
    <property type="entry name" value="FeoB_N"/>
    <property type="match status" value="1"/>
</dbReference>
<keyword evidence="8 13" id="KW-0408">Iron</keyword>
<evidence type="ECO:0000256" key="2">
    <source>
        <dbReference type="ARBA" id="ARBA00022448"/>
    </source>
</evidence>
<dbReference type="PANTHER" id="PTHR43185:SF1">
    <property type="entry name" value="FE(2+) TRANSPORTER FEOB"/>
    <property type="match status" value="1"/>
</dbReference>
<dbReference type="Pfam" id="PF07664">
    <property type="entry name" value="FeoB_C"/>
    <property type="match status" value="1"/>
</dbReference>
<reference evidence="16" key="1">
    <citation type="journal article" date="2019" name="Int. J. Syst. Evol. Microbiol.">
        <title>The Global Catalogue of Microorganisms (GCM) 10K type strain sequencing project: providing services to taxonomists for standard genome sequencing and annotation.</title>
        <authorList>
            <consortium name="The Broad Institute Genomics Platform"/>
            <consortium name="The Broad Institute Genome Sequencing Center for Infectious Disease"/>
            <person name="Wu L."/>
            <person name="Ma J."/>
        </authorList>
    </citation>
    <scope>NUCLEOTIDE SEQUENCE [LARGE SCALE GENOMIC DNA]</scope>
    <source>
        <strain evidence="16">LMG 29894</strain>
    </source>
</reference>
<evidence type="ECO:0000313" key="16">
    <source>
        <dbReference type="Proteomes" id="UP001595791"/>
    </source>
</evidence>
<feature type="transmembrane region" description="Helical" evidence="13">
    <location>
        <begin position="378"/>
        <end position="395"/>
    </location>
</feature>
<evidence type="ECO:0000313" key="15">
    <source>
        <dbReference type="EMBL" id="MFC4159044.1"/>
    </source>
</evidence>
<keyword evidence="4 13" id="KW-0410">Iron transport</keyword>
<dbReference type="InterPro" id="IPR006073">
    <property type="entry name" value="GTP-bd"/>
</dbReference>
<keyword evidence="11 13" id="KW-0472">Membrane</keyword>
<dbReference type="EMBL" id="JBHSBU010000001">
    <property type="protein sequence ID" value="MFC4159044.1"/>
    <property type="molecule type" value="Genomic_DNA"/>
</dbReference>
<sequence length="736" mass="77791">MKPSRIALVGNPNCGKTSLFNRLTGSRQSVGNWPGVTVERKTGTVRVGTVGHLLDDLPGLYSLCEGGGEDEAVVRRYLRDTPPDLVLNLLDARQLERQLYLTLQLIELGLPLVVLLGMSDLAKDAGREISAAALSAALGVPVVEVVANREQGLEGVYELLARPWPASPVPQRYADPVETALSVLGSAGLGRFDALCALEGSLEAPATAIMQVAEQCRQLEAIYGDEADIAVADARYTRIAELCELAVLRCGDASVHQHWDRWALSRIWGLPIFLLVMYATFGWSVNVGGAFVEAFDGLAGALFVTGSRQLLEAVQAPAWAVVLLSNGLGEGIRTVASFIPTLGCLYLALGLLEDCGYLARAAFVVDRLMRSLGLPGRAFVPLMVGFGCNVPAILATRTLEGRTSRVLASMMIPFVSCGARLPVYVLFAAVFFPTQGGLVVLSLYLIGLAVAFATGLLLRHAWLRGDQSGELLELPSWHAPDLRNVTRHVLNRLAGFVFGAGKLIVPMVLVVNLLASIDTELQLRPEAPDDSLLAAAARSVTPALAPLGIRSDNWPATVGLLTGVLAKEAVAGTLLATYGRLGGGAEQAAGPETIGAQVSAALDTLPEKLGGLAASLTDPLGLDQLQAEAAQRPAADPANRELLARFGDAGTAFAYLLFVLLYTPCVAALSALKAEVGTRWMLFSAGWTLTLAYGVAWLYRVVAAGQVPILPAVVALLALSGVGLLLPSRRLVLLRG</sequence>
<dbReference type="InterPro" id="IPR003373">
    <property type="entry name" value="Fe2_transport_prot-B"/>
</dbReference>
<evidence type="ECO:0000256" key="9">
    <source>
        <dbReference type="ARBA" id="ARBA00023065"/>
    </source>
</evidence>
<keyword evidence="5 13" id="KW-0812">Transmembrane</keyword>
<evidence type="ECO:0000256" key="7">
    <source>
        <dbReference type="ARBA" id="ARBA00022989"/>
    </source>
</evidence>
<evidence type="ECO:0000256" key="13">
    <source>
        <dbReference type="RuleBase" id="RU362098"/>
    </source>
</evidence>
<feature type="transmembrane region" description="Helical" evidence="13">
    <location>
        <begin position="652"/>
        <end position="672"/>
    </location>
</feature>
<dbReference type="PROSITE" id="PS51711">
    <property type="entry name" value="G_FEOB"/>
    <property type="match status" value="1"/>
</dbReference>
<protein>
    <recommendedName>
        <fullName evidence="12 13">Ferrous iron transport protein B</fullName>
    </recommendedName>
</protein>
<evidence type="ECO:0000259" key="14">
    <source>
        <dbReference type="PROSITE" id="PS51711"/>
    </source>
</evidence>
<evidence type="ECO:0000256" key="6">
    <source>
        <dbReference type="ARBA" id="ARBA00022741"/>
    </source>
</evidence>
<dbReference type="NCBIfam" id="TIGR00437">
    <property type="entry name" value="feoB"/>
    <property type="match status" value="1"/>
</dbReference>
<gene>
    <name evidence="15" type="primary">feoB</name>
    <name evidence="15" type="ORF">ACFOW7_06700</name>
</gene>
<dbReference type="Gene3D" id="3.40.50.300">
    <property type="entry name" value="P-loop containing nucleotide triphosphate hydrolases"/>
    <property type="match status" value="1"/>
</dbReference>
<dbReference type="CDD" id="cd01879">
    <property type="entry name" value="FeoB"/>
    <property type="match status" value="1"/>
</dbReference>
<proteinExistence type="inferred from homology"/>
<feature type="transmembrane region" description="Helical" evidence="13">
    <location>
        <begin position="679"/>
        <end position="699"/>
    </location>
</feature>
<comment type="function">
    <text evidence="13">Probable transporter of a GTP-driven Fe(2+) uptake system.</text>
</comment>
<keyword evidence="6" id="KW-0547">Nucleotide-binding</keyword>
<feature type="transmembrane region" description="Helical" evidence="13">
    <location>
        <begin position="407"/>
        <end position="432"/>
    </location>
</feature>